<dbReference type="InterPro" id="IPR006748">
    <property type="entry name" value="NH2Glyco/OHUrea_AB-resist_kin"/>
</dbReference>
<keyword evidence="2" id="KW-1185">Reference proteome</keyword>
<dbReference type="GO" id="GO:0016773">
    <property type="term" value="F:phosphotransferase activity, alcohol group as acceptor"/>
    <property type="evidence" value="ECO:0007669"/>
    <property type="project" value="InterPro"/>
</dbReference>
<accession>A0A7M1SXJ6</accession>
<protein>
    <submittedName>
        <fullName evidence="1">Phosphotransferase</fullName>
    </submittedName>
</protein>
<name>A0A7M1SXJ6_9MICO</name>
<dbReference type="RefSeq" id="WP_193498919.1">
    <property type="nucleotide sequence ID" value="NZ_CP063169.1"/>
</dbReference>
<dbReference type="GO" id="GO:0019748">
    <property type="term" value="P:secondary metabolic process"/>
    <property type="evidence" value="ECO:0007669"/>
    <property type="project" value="InterPro"/>
</dbReference>
<reference evidence="1 2" key="1">
    <citation type="submission" date="2020-10" db="EMBL/GenBank/DDBJ databases">
        <title>Haloactinobacterium sp. RN3S43, a bacterium isolated from saline soil.</title>
        <authorList>
            <person name="Sun J.-Q."/>
        </authorList>
    </citation>
    <scope>NUCLEOTIDE SEQUENCE [LARGE SCALE GENOMIC DNA]</scope>
    <source>
        <strain evidence="1 2">RN3S43</strain>
    </source>
</reference>
<sequence>MTIHLPASLTTGAGSTPAGRAWLDRLPSLVDRAVHRWGLQLGAPFGLGTAAWTAPGARADGTPVVLKITFPHDEARYEATALRMWHGLAAVELLDHDADDWALLLRRAHPGTPMLNESSPAPVRLRAGLDVLANLHTARIDAPVPDQVEVSAAWARVAAERAARWSHLYPETHHPMQHGLELLQAFGTRGAMPGPRVLLHGDLNPGNVLLDAPQGGTGHWLAIDPKPMVGDPAYDLWPLLTQLDQPFRYADPADEIAARVRLAEKTLGIPGQRICEWALARSVESVLWQWDTWRDPRRQARTREELEHVRLWAALATRWPRRP</sequence>
<organism evidence="1 2">
    <name type="scientific">Ruania alkalisoli</name>
    <dbReference type="NCBI Taxonomy" id="2779775"/>
    <lineage>
        <taxon>Bacteria</taxon>
        <taxon>Bacillati</taxon>
        <taxon>Actinomycetota</taxon>
        <taxon>Actinomycetes</taxon>
        <taxon>Micrococcales</taxon>
        <taxon>Ruaniaceae</taxon>
        <taxon>Ruania</taxon>
    </lineage>
</organism>
<proteinExistence type="predicted"/>
<dbReference type="SUPFAM" id="SSF56112">
    <property type="entry name" value="Protein kinase-like (PK-like)"/>
    <property type="match status" value="1"/>
</dbReference>
<evidence type="ECO:0000313" key="1">
    <source>
        <dbReference type="EMBL" id="QOR72279.1"/>
    </source>
</evidence>
<dbReference type="InterPro" id="IPR011009">
    <property type="entry name" value="Kinase-like_dom_sf"/>
</dbReference>
<evidence type="ECO:0000313" key="2">
    <source>
        <dbReference type="Proteomes" id="UP000593758"/>
    </source>
</evidence>
<dbReference type="AlphaFoldDB" id="A0A7M1SXJ6"/>
<dbReference type="Gene3D" id="3.90.1200.10">
    <property type="match status" value="1"/>
</dbReference>
<keyword evidence="1" id="KW-0808">Transferase</keyword>
<dbReference type="EMBL" id="CP063169">
    <property type="protein sequence ID" value="QOR72279.1"/>
    <property type="molecule type" value="Genomic_DNA"/>
</dbReference>
<dbReference type="Proteomes" id="UP000593758">
    <property type="component" value="Chromosome"/>
</dbReference>
<dbReference type="Pfam" id="PF04655">
    <property type="entry name" value="APH_6_hur"/>
    <property type="match status" value="1"/>
</dbReference>
<gene>
    <name evidence="1" type="ORF">IM660_08650</name>
</gene>
<dbReference type="KEGG" id="halt:IM660_08650"/>